<dbReference type="Pfam" id="PF00144">
    <property type="entry name" value="Beta-lactamase"/>
    <property type="match status" value="1"/>
</dbReference>
<sequence>MNGHHDRRDALGTALALAMCSGAAGAQDADTFSSYLDIAQDALVGQHGFYGVTSAIEFGDGTRWSHATGTTGPASASQGGRALTVNDRFHIGSQTKTYTGTVVLQYVGEGVVGLDDTLQEWYERQPEATSALGVMTQQQRETFTVRDLISMRSGIPEYLSGEDPNHPGTTILTTWNDRNGDYDLTRAQLVAAALAEGSTMTPGDQSTFEYSNTNFTLAGIIAEAASCEAGDCKSIEELITERVIEPLGLTDTLYPTGTEWGSDQHTNGTWNDYGDLTDFTFTTPSVPNSAGAMISNVQDQLDWLIELTTNRDGILDPEVFAERLRNTHIMNGDVGIIEAGYGFAIYGQHSTETGVFMLGHGGELSGYQTLMFHFPGDPSTTEDDLFIVSDVNTFLSFPADRQFTPADINDYYYDLQETVAILDAFLSDPNGCTTSDAGTSCRGTTVSDQLRDMTRSFTVEPSGYRWVNADIGFDAPVPTYVFYGHDTTATRMTDGRILIEDQGILKGYGNDLTLIRLEGSANTVRVNGEIETIGANAVAIDASSPSNDRISIGTGGTLSGDILITRGSDRLQVEGVVTGDVSTGVDSRVLGNGRINGLVSGSGTITPGDRTQVGTLTVTRYEAADGTLEIDVDGAASRADRLAVVEQTATTEDYAVADTGVAILDAGTLRLRGTAPEGDVQLPILTAANGISGRFASIEGPGGMLVVPGRTAVDVLNSASGVTLASTSPAVFDGSAETAYRGSLAVMDGVFGFARTRLADHSDQISGFVTALGDDYAFDDTDSVSGYDVWIGGMQAGLGGPLGDRGIWALSLAKTSERAKIDDTRLEQRLDTSMIGIAAGLDLGVVDLTLGANYGFGDIDYLRDLGAATAKGETDHERWSLGLEVSRDQVIRGWNWTWLANLTYMRGSEASFTETSGQGGIPARFGGRDYERLRLGIGAMAYVEPSLQRLAPSVSLDLFQHLDLDDSDIAYWYDASGHGTLRGRSADSPEARLTAGLSYRLSKNAMIQAKVYVSGGDDYSNVGFTSGVDFVF</sequence>
<dbReference type="eggNOG" id="COG1680">
    <property type="taxonomic scope" value="Bacteria"/>
</dbReference>
<dbReference type="SUPFAM" id="SSF56601">
    <property type="entry name" value="beta-lactamase/transpeptidase-like"/>
    <property type="match status" value="1"/>
</dbReference>
<feature type="domain" description="Autotransporter" evidence="1">
    <location>
        <begin position="760"/>
        <end position="1032"/>
    </location>
</feature>
<dbReference type="SMART" id="SM00869">
    <property type="entry name" value="Autotransporter"/>
    <property type="match status" value="1"/>
</dbReference>
<proteinExistence type="predicted"/>
<dbReference type="PANTHER" id="PTHR46825:SF7">
    <property type="entry name" value="D-ALANYL-D-ALANINE CARBOXYPEPTIDASE"/>
    <property type="match status" value="1"/>
</dbReference>
<dbReference type="SUPFAM" id="SSF103515">
    <property type="entry name" value="Autotransporter"/>
    <property type="match status" value="1"/>
</dbReference>
<dbReference type="InterPro" id="IPR050491">
    <property type="entry name" value="AmpC-like"/>
</dbReference>
<reference evidence="2 3" key="1">
    <citation type="submission" date="2012-11" db="EMBL/GenBank/DDBJ databases">
        <title>Genome assembly of Thiorhodococcus sp. AK35.</title>
        <authorList>
            <person name="Nupur N."/>
            <person name="Khatri I."/>
            <person name="Subramanian S."/>
            <person name="Pinnaka A."/>
        </authorList>
    </citation>
    <scope>NUCLEOTIDE SEQUENCE [LARGE SCALE GENOMIC DNA]</scope>
    <source>
        <strain evidence="2 3">AK35</strain>
    </source>
</reference>
<protein>
    <recommendedName>
        <fullName evidence="1">Autotransporter domain-containing protein</fullName>
    </recommendedName>
</protein>
<dbReference type="InterPro" id="IPR012338">
    <property type="entry name" value="Beta-lactam/transpept-like"/>
</dbReference>
<dbReference type="Pfam" id="PF03797">
    <property type="entry name" value="Autotransporter"/>
    <property type="match status" value="1"/>
</dbReference>
<dbReference type="InterPro" id="IPR036709">
    <property type="entry name" value="Autotransporte_beta_dom_sf"/>
</dbReference>
<dbReference type="STRING" id="1249627.D779_0492"/>
<dbReference type="RefSeq" id="WP_043750491.1">
    <property type="nucleotide sequence ID" value="NZ_AONC01000014.1"/>
</dbReference>
<dbReference type="InterPro" id="IPR005546">
    <property type="entry name" value="Autotransporte_beta"/>
</dbReference>
<comment type="caution">
    <text evidence="2">The sequence shown here is derived from an EMBL/GenBank/DDBJ whole genome shotgun (WGS) entry which is preliminary data.</text>
</comment>
<evidence type="ECO:0000259" key="1">
    <source>
        <dbReference type="PROSITE" id="PS51208"/>
    </source>
</evidence>
<gene>
    <name evidence="2" type="ORF">D779_0492</name>
</gene>
<dbReference type="Gene3D" id="2.40.128.130">
    <property type="entry name" value="Autotransporter beta-domain"/>
    <property type="match status" value="1"/>
</dbReference>
<dbReference type="OrthoDB" id="5638366at2"/>
<accession>W9VJF2</accession>
<evidence type="ECO:0000313" key="3">
    <source>
        <dbReference type="Proteomes" id="UP000019460"/>
    </source>
</evidence>
<name>W9VJF2_9GAMM</name>
<dbReference type="EMBL" id="AONC01000014">
    <property type="protein sequence ID" value="EXJ16187.1"/>
    <property type="molecule type" value="Genomic_DNA"/>
</dbReference>
<keyword evidence="3" id="KW-1185">Reference proteome</keyword>
<dbReference type="Gene3D" id="3.40.710.10">
    <property type="entry name" value="DD-peptidase/beta-lactamase superfamily"/>
    <property type="match status" value="1"/>
</dbReference>
<evidence type="ECO:0000313" key="2">
    <source>
        <dbReference type="EMBL" id="EXJ16187.1"/>
    </source>
</evidence>
<dbReference type="PANTHER" id="PTHR46825">
    <property type="entry name" value="D-ALANYL-D-ALANINE-CARBOXYPEPTIDASE/ENDOPEPTIDASE AMPH"/>
    <property type="match status" value="1"/>
</dbReference>
<dbReference type="InterPro" id="IPR001466">
    <property type="entry name" value="Beta-lactam-related"/>
</dbReference>
<organism evidence="2 3">
    <name type="scientific">Imhoffiella purpurea</name>
    <dbReference type="NCBI Taxonomy" id="1249627"/>
    <lineage>
        <taxon>Bacteria</taxon>
        <taxon>Pseudomonadati</taxon>
        <taxon>Pseudomonadota</taxon>
        <taxon>Gammaproteobacteria</taxon>
        <taxon>Chromatiales</taxon>
        <taxon>Chromatiaceae</taxon>
        <taxon>Imhoffiella</taxon>
    </lineage>
</organism>
<dbReference type="PROSITE" id="PS51208">
    <property type="entry name" value="AUTOTRANSPORTER"/>
    <property type="match status" value="1"/>
</dbReference>
<dbReference type="Proteomes" id="UP000019460">
    <property type="component" value="Unassembled WGS sequence"/>
</dbReference>
<dbReference type="AlphaFoldDB" id="W9VJF2"/>